<accession>A0A9X0MJX1</accession>
<organism evidence="1 2">
    <name type="scientific">Bacillus cereus</name>
    <dbReference type="NCBI Taxonomy" id="1396"/>
    <lineage>
        <taxon>Bacteria</taxon>
        <taxon>Bacillati</taxon>
        <taxon>Bacillota</taxon>
        <taxon>Bacilli</taxon>
        <taxon>Bacillales</taxon>
        <taxon>Bacillaceae</taxon>
        <taxon>Bacillus</taxon>
        <taxon>Bacillus cereus group</taxon>
    </lineage>
</organism>
<dbReference type="EMBL" id="LOMO01000001">
    <property type="protein sequence ID" value="KXY51045.1"/>
    <property type="molecule type" value="Genomic_DNA"/>
</dbReference>
<comment type="caution">
    <text evidence="1">The sequence shown here is derived from an EMBL/GenBank/DDBJ whole genome shotgun (WGS) entry which is preliminary data.</text>
</comment>
<protein>
    <submittedName>
        <fullName evidence="1">Uncharacterized protein</fullName>
    </submittedName>
</protein>
<dbReference type="RefSeq" id="WP_061662386.1">
    <property type="nucleotide sequence ID" value="NZ_LOMO01000001.1"/>
</dbReference>
<name>A0A9X0MJX1_BACCE</name>
<sequence>MEEQKKLVVLNEDDREIALKGLKDLCFSAHQMHELLSQDKLTEEAKALFISLSERYVSDVAKATNYESNLAKERERRSADLRNANLRIRELKQQMAEMKPIDGLKEQLHSLTNTIKDWWRELGFNYISEMTFTDYGGLNVKFAFSLNRCSRIFSRKPVSDKKEAVDKIQQLCDKGFVLIKEGNELQLADNDENKKLLINLLEERFPSIQIERIEASFERDNQVSYIESVKAYIGELHEI</sequence>
<reference evidence="1 2" key="1">
    <citation type="submission" date="2015-12" db="EMBL/GenBank/DDBJ databases">
        <title>Bacillus cereus Group isolate.</title>
        <authorList>
            <person name="Kovac J."/>
        </authorList>
    </citation>
    <scope>NUCLEOTIDE SEQUENCE [LARGE SCALE GENOMIC DNA]</scope>
    <source>
        <strain evidence="1 2">FSL K6-0073</strain>
    </source>
</reference>
<evidence type="ECO:0000313" key="1">
    <source>
        <dbReference type="EMBL" id="KXY51045.1"/>
    </source>
</evidence>
<gene>
    <name evidence="1" type="ORF">AT268_31565</name>
</gene>
<dbReference type="Proteomes" id="UP000075476">
    <property type="component" value="Unassembled WGS sequence"/>
</dbReference>
<proteinExistence type="predicted"/>
<dbReference type="AlphaFoldDB" id="A0A9X0MJX1"/>
<evidence type="ECO:0000313" key="2">
    <source>
        <dbReference type="Proteomes" id="UP000075476"/>
    </source>
</evidence>